<dbReference type="Proteomes" id="UP000054279">
    <property type="component" value="Unassembled WGS sequence"/>
</dbReference>
<gene>
    <name evidence="2" type="ORF">M422DRAFT_31582</name>
    <name evidence="1" type="ORF">M422DRAFT_34838</name>
</gene>
<evidence type="ECO:0000313" key="3">
    <source>
        <dbReference type="Proteomes" id="UP000054279"/>
    </source>
</evidence>
<dbReference type="EMBL" id="KN837133">
    <property type="protein sequence ID" value="KIJ41977.1"/>
    <property type="molecule type" value="Genomic_DNA"/>
</dbReference>
<keyword evidence="3" id="KW-1185">Reference proteome</keyword>
<evidence type="ECO:0000313" key="1">
    <source>
        <dbReference type="EMBL" id="KIJ34890.1"/>
    </source>
</evidence>
<name>A0A0C9VBM1_SPHS4</name>
<dbReference type="EMBL" id="KN837194">
    <property type="protein sequence ID" value="KIJ34890.1"/>
    <property type="molecule type" value="Genomic_DNA"/>
</dbReference>
<sequence length="79" mass="8816">MVDKITPIPEHRQNLFVCTALTLFRLSLSVDIKSIIGRNSTIPYLQSSDGASLYYKGAKTLSLVFLMPQVLQEANERSS</sequence>
<protein>
    <submittedName>
        <fullName evidence="1">Unplaced genomic scaffold SPHSTscaffold_119, whole genome shotgun sequence</fullName>
    </submittedName>
</protein>
<dbReference type="AlphaFoldDB" id="A0A0C9VBM1"/>
<organism evidence="1 3">
    <name type="scientific">Sphaerobolus stellatus (strain SS14)</name>
    <dbReference type="NCBI Taxonomy" id="990650"/>
    <lineage>
        <taxon>Eukaryota</taxon>
        <taxon>Fungi</taxon>
        <taxon>Dikarya</taxon>
        <taxon>Basidiomycota</taxon>
        <taxon>Agaricomycotina</taxon>
        <taxon>Agaricomycetes</taxon>
        <taxon>Phallomycetidae</taxon>
        <taxon>Geastrales</taxon>
        <taxon>Sphaerobolaceae</taxon>
        <taxon>Sphaerobolus</taxon>
    </lineage>
</organism>
<accession>A0A0C9VBM1</accession>
<proteinExistence type="predicted"/>
<dbReference type="HOGENOM" id="CLU_2607541_0_0_1"/>
<reference evidence="1 3" key="1">
    <citation type="submission" date="2014-06" db="EMBL/GenBank/DDBJ databases">
        <title>Evolutionary Origins and Diversification of the Mycorrhizal Mutualists.</title>
        <authorList>
            <consortium name="DOE Joint Genome Institute"/>
            <consortium name="Mycorrhizal Genomics Consortium"/>
            <person name="Kohler A."/>
            <person name="Kuo A."/>
            <person name="Nagy L.G."/>
            <person name="Floudas D."/>
            <person name="Copeland A."/>
            <person name="Barry K.W."/>
            <person name="Cichocki N."/>
            <person name="Veneault-Fourrey C."/>
            <person name="LaButti K."/>
            <person name="Lindquist E.A."/>
            <person name="Lipzen A."/>
            <person name="Lundell T."/>
            <person name="Morin E."/>
            <person name="Murat C."/>
            <person name="Riley R."/>
            <person name="Ohm R."/>
            <person name="Sun H."/>
            <person name="Tunlid A."/>
            <person name="Henrissat B."/>
            <person name="Grigoriev I.V."/>
            <person name="Hibbett D.S."/>
            <person name="Martin F."/>
        </authorList>
    </citation>
    <scope>NUCLEOTIDE SEQUENCE [LARGE SCALE GENOMIC DNA]</scope>
    <source>
        <strain evidence="1 3">SS14</strain>
    </source>
</reference>
<evidence type="ECO:0000313" key="2">
    <source>
        <dbReference type="EMBL" id="KIJ41977.1"/>
    </source>
</evidence>